<evidence type="ECO:0000256" key="5">
    <source>
        <dbReference type="ARBA" id="ARBA00023136"/>
    </source>
</evidence>
<feature type="transmembrane region" description="Helical" evidence="8">
    <location>
        <begin position="378"/>
        <end position="402"/>
    </location>
</feature>
<evidence type="ECO:0000256" key="3">
    <source>
        <dbReference type="ARBA" id="ARBA00022692"/>
    </source>
</evidence>
<feature type="transmembrane region" description="Helical" evidence="8">
    <location>
        <begin position="740"/>
        <end position="758"/>
    </location>
</feature>
<evidence type="ECO:0008006" key="11">
    <source>
        <dbReference type="Google" id="ProtNLM"/>
    </source>
</evidence>
<protein>
    <recommendedName>
        <fullName evidence="11">Gustatory receptor</fullName>
    </recommendedName>
</protein>
<keyword evidence="4 8" id="KW-1133">Transmembrane helix</keyword>
<feature type="transmembrane region" description="Helical" evidence="8">
    <location>
        <begin position="69"/>
        <end position="95"/>
    </location>
</feature>
<feature type="transmembrane region" description="Helical" evidence="8">
    <location>
        <begin position="1223"/>
        <end position="1240"/>
    </location>
</feature>
<dbReference type="InterPro" id="IPR013604">
    <property type="entry name" value="7TM_chemorcpt"/>
</dbReference>
<feature type="transmembrane region" description="Helical" evidence="8">
    <location>
        <begin position="169"/>
        <end position="190"/>
    </location>
</feature>
<dbReference type="GO" id="GO:0008049">
    <property type="term" value="P:male courtship behavior"/>
    <property type="evidence" value="ECO:0007669"/>
    <property type="project" value="TreeGrafter"/>
</dbReference>
<dbReference type="GO" id="GO:0007635">
    <property type="term" value="P:chemosensory behavior"/>
    <property type="evidence" value="ECO:0007669"/>
    <property type="project" value="TreeGrafter"/>
</dbReference>
<feature type="transmembrane region" description="Helical" evidence="8">
    <location>
        <begin position="436"/>
        <end position="458"/>
    </location>
</feature>
<dbReference type="PANTHER" id="PTHR21143">
    <property type="entry name" value="INVERTEBRATE GUSTATORY RECEPTOR"/>
    <property type="match status" value="1"/>
</dbReference>
<evidence type="ECO:0000256" key="8">
    <source>
        <dbReference type="SAM" id="Phobius"/>
    </source>
</evidence>
<feature type="transmembrane region" description="Helical" evidence="8">
    <location>
        <begin position="881"/>
        <end position="899"/>
    </location>
</feature>
<dbReference type="Pfam" id="PF08395">
    <property type="entry name" value="7tm_7"/>
    <property type="match status" value="4"/>
</dbReference>
<evidence type="ECO:0000313" key="10">
    <source>
        <dbReference type="Proteomes" id="UP000075881"/>
    </source>
</evidence>
<dbReference type="GO" id="GO:0043025">
    <property type="term" value="C:neuronal cell body"/>
    <property type="evidence" value="ECO:0007669"/>
    <property type="project" value="TreeGrafter"/>
</dbReference>
<keyword evidence="5 8" id="KW-0472">Membrane</keyword>
<feature type="transmembrane region" description="Helical" evidence="8">
    <location>
        <begin position="670"/>
        <end position="695"/>
    </location>
</feature>
<dbReference type="GO" id="GO:0005886">
    <property type="term" value="C:plasma membrane"/>
    <property type="evidence" value="ECO:0007669"/>
    <property type="project" value="UniProtKB-SubCell"/>
</dbReference>
<feature type="transmembrane region" description="Helical" evidence="8">
    <location>
        <begin position="470"/>
        <end position="493"/>
    </location>
</feature>
<dbReference type="VEuPathDB" id="VectorBase:ACHR006300"/>
<accession>A0A182K6B5</accession>
<keyword evidence="3 8" id="KW-0812">Transmembrane</keyword>
<feature type="transmembrane region" description="Helical" evidence="8">
    <location>
        <begin position="965"/>
        <end position="990"/>
    </location>
</feature>
<feature type="transmembrane region" description="Helical" evidence="8">
    <location>
        <begin position="1529"/>
        <end position="1547"/>
    </location>
</feature>
<evidence type="ECO:0000313" key="9">
    <source>
        <dbReference type="EnsemblMetazoa" id="ACHR006300-PA"/>
    </source>
</evidence>
<evidence type="ECO:0000256" key="1">
    <source>
        <dbReference type="ARBA" id="ARBA00004651"/>
    </source>
</evidence>
<sequence length="1572" mass="183412">MSTLSKRHRLLLATASIGYLIPCSYNIRTGMFASSHRNTFACVCNVLFFGCFVWYDFVMILKFYTTLPIVLVGILAIDVTVYNLLIFCIILNVLYNRVCIMQLLNSLFARDDWMLETAASVSLIPGSWQCPSTHSASSLVCLIVLVILYGLYNALFINDQSTVLMDMIILLRFCYMFLFLELYRVCVSIIKQRMKQLQVLFKQMENIDTAASIDQMVHLFLERFQRYYSLIESVNKCFSVPVTHILLLIVLERTVAAYDAYEHLREEKKNNSWEFYGLVYRQVWELTYIVLMVLLAITCNAASMQSDTVGNMSTYIRQNHFTLRIIESIYFLPVSYSQTAQRFVQKRTNLVSFSIGMLLASAFFYHDFFIQNVFFANLAPFAFAVVLLELLLYATIPFCVVLNNFYNRKRLTELLNILFADDSVLDSTNITRGSAYLLYIYVLSLLVVMFELCNLFALENITHKMLTTTFVLRFMGVIHFLYLFHLCVSMVGLRMEQLKMFFHRKQTEETEEIEFFIGLFIARFERYVVQIDEINRCFSLPIVIILALGMIELAYFAFECFHTFDTGAPDSEMYNGYADWALCQFWQAMYCHFLVLTVSSCERTWKKRYRLLFTAATVMYILPCSYNYRTFMFEQSWPNKAALVLNIVFHSACLWLDLYAIKISIGTMSIVMLGVIVIYLVICVLMLFVFVWNAFYSRSTFVHLFNALFAQDDLMLEWAVTRRRTDMANWQRRHSGNMGLLALLVVLNSVYNFMFAVNSTIFKLYFIILLRFCGMFLMVELYRACVIVINERMEQLWMLLVLTKTGTKVFVDHNVELFLERFQRYYELIECVDRCFAVPIIHSLLLIVLERTVAAYDLYDNYPLLNKMSAWEIFSILFRQIWQMIYLAIVFMIGITTCVRVNRNTFRIIASVYYLPVSYDTGENRFIEKRSNFVSLAIGLLLSIGFMYHDFFLVLAKYYNSMSAFTLAVFIVELAVFATVPICTVCNSFIHRKQIVQLLNVLFEDENVLDVGATCSCKGFKLMNRYVKLTCTVLTLLCVYDFLNIHNFLHVLLELTLVSRFLLMTQYLYLYYLCVSMVRLRMKQMKVLLLHRRHEHDFEQFLGLFMDRFGRYVALIEPISQCLSAPLLGMLLQAMIELAYSTYEWFRVLSTGQIVDGNYISVQHWISSQFGQLLYGNVLLLIVPFCELASNEHTRIFQISSLLYFTPCSYNEQLGLFEATRRNLAMCGVAFGVTIPFWVYDIRLMVSNFLSTYTTVFAAVGSIELLIYVSVVMCTMLNVFVKRKRITRLMNVLFRPDRILDRCSAPKMLKRYEDNRKLLAFSLLILIGFGIKFSFYKSVEIKILAMMIAGRFLAIWILIFVHRLHVRAIAQRMEQLRVLYASDELVQHLDYFLERYDRYAAQIAEVNDCYSLPVVLVFLLVMLQLIYLAEFWYSTIETGMVVPVTESFFYSLFGQLWQTLYGALGYYSISACSKTSEEVEETALCTRHFDDYRLQNTRAAKQIQKFLLKNLHQKKKFSACGFFDIDNTVIYMVFSSIVTYLVILIQFKQLETDLTQSPDAYNVTSNLTTVQP</sequence>
<feature type="transmembrane region" description="Helical" evidence="8">
    <location>
        <begin position="1252"/>
        <end position="1281"/>
    </location>
</feature>
<feature type="transmembrane region" description="Helical" evidence="8">
    <location>
        <begin position="1448"/>
        <end position="1467"/>
    </location>
</feature>
<keyword evidence="10" id="KW-1185">Reference proteome</keyword>
<feature type="transmembrane region" description="Helical" evidence="8">
    <location>
        <begin position="611"/>
        <end position="629"/>
    </location>
</feature>
<feature type="transmembrane region" description="Helical" evidence="8">
    <location>
        <begin position="578"/>
        <end position="599"/>
    </location>
</feature>
<feature type="transmembrane region" description="Helical" evidence="8">
    <location>
        <begin position="1409"/>
        <end position="1428"/>
    </location>
</feature>
<evidence type="ECO:0000256" key="6">
    <source>
        <dbReference type="ARBA" id="ARBA00023170"/>
    </source>
</evidence>
<dbReference type="GO" id="GO:0030425">
    <property type="term" value="C:dendrite"/>
    <property type="evidence" value="ECO:0007669"/>
    <property type="project" value="TreeGrafter"/>
</dbReference>
<feature type="transmembrane region" description="Helical" evidence="8">
    <location>
        <begin position="1057"/>
        <end position="1078"/>
    </location>
</feature>
<reference evidence="10" key="1">
    <citation type="submission" date="2013-03" db="EMBL/GenBank/DDBJ databases">
        <title>The Genome Sequence of Anopheles christyi ACHKN1017.</title>
        <authorList>
            <consortium name="The Broad Institute Genomics Platform"/>
            <person name="Neafsey D.E."/>
            <person name="Besansky N."/>
            <person name="Walker B."/>
            <person name="Young S.K."/>
            <person name="Zeng Q."/>
            <person name="Gargeya S."/>
            <person name="Fitzgerald M."/>
            <person name="Haas B."/>
            <person name="Abouelleil A."/>
            <person name="Allen A.W."/>
            <person name="Alvarado L."/>
            <person name="Arachchi H.M."/>
            <person name="Berlin A.M."/>
            <person name="Chapman S.B."/>
            <person name="Gainer-Dewar J."/>
            <person name="Goldberg J."/>
            <person name="Griggs A."/>
            <person name="Gujja S."/>
            <person name="Hansen M."/>
            <person name="Howarth C."/>
            <person name="Imamovic A."/>
            <person name="Ireland A."/>
            <person name="Larimer J."/>
            <person name="McCowan C."/>
            <person name="Murphy C."/>
            <person name="Pearson M."/>
            <person name="Poon T.W."/>
            <person name="Priest M."/>
            <person name="Roberts A."/>
            <person name="Saif S."/>
            <person name="Shea T."/>
            <person name="Sisk P."/>
            <person name="Sykes S."/>
            <person name="Wortman J."/>
            <person name="Nusbaum C."/>
            <person name="Birren B."/>
        </authorList>
    </citation>
    <scope>NUCLEOTIDE SEQUENCE [LARGE SCALE GENOMIC DNA]</scope>
    <source>
        <strain evidence="10">ACHKN1017</strain>
    </source>
</reference>
<evidence type="ECO:0000256" key="4">
    <source>
        <dbReference type="ARBA" id="ARBA00022989"/>
    </source>
</evidence>
<feature type="transmembrane region" description="Helical" evidence="8">
    <location>
        <begin position="136"/>
        <end position="157"/>
    </location>
</feature>
<feature type="transmembrane region" description="Helical" evidence="8">
    <location>
        <begin position="831"/>
        <end position="849"/>
    </location>
</feature>
<evidence type="ECO:0000256" key="7">
    <source>
        <dbReference type="ARBA" id="ARBA00023224"/>
    </source>
</evidence>
<comment type="subcellular location">
    <subcellularLocation>
        <location evidence="1">Cell membrane</location>
        <topology evidence="1">Multi-pass membrane protein</topology>
    </subcellularLocation>
</comment>
<dbReference type="STRING" id="43041.A0A182K6B5"/>
<dbReference type="GO" id="GO:0007165">
    <property type="term" value="P:signal transduction"/>
    <property type="evidence" value="ECO:0007669"/>
    <property type="project" value="UniProtKB-KW"/>
</dbReference>
<feature type="transmembrane region" description="Helical" evidence="8">
    <location>
        <begin position="1318"/>
        <end position="1335"/>
    </location>
</feature>
<feature type="transmembrane region" description="Helical" evidence="8">
    <location>
        <begin position="1026"/>
        <end position="1045"/>
    </location>
</feature>
<feature type="transmembrane region" description="Helical" evidence="8">
    <location>
        <begin position="36"/>
        <end position="57"/>
    </location>
</feature>
<dbReference type="Proteomes" id="UP000075881">
    <property type="component" value="Unassembled WGS sequence"/>
</dbReference>
<dbReference type="GO" id="GO:0050909">
    <property type="term" value="P:sensory perception of taste"/>
    <property type="evidence" value="ECO:0007669"/>
    <property type="project" value="InterPro"/>
</dbReference>
<feature type="transmembrane region" description="Helical" evidence="8">
    <location>
        <begin position="764"/>
        <end position="789"/>
    </location>
</feature>
<dbReference type="EnsemblMetazoa" id="ACHR006300-RA">
    <property type="protein sequence ID" value="ACHR006300-PA"/>
    <property type="gene ID" value="ACHR006300"/>
</dbReference>
<dbReference type="GO" id="GO:0030424">
    <property type="term" value="C:axon"/>
    <property type="evidence" value="ECO:0007669"/>
    <property type="project" value="TreeGrafter"/>
</dbReference>
<organism evidence="9 10">
    <name type="scientific">Anopheles christyi</name>
    <dbReference type="NCBI Taxonomy" id="43041"/>
    <lineage>
        <taxon>Eukaryota</taxon>
        <taxon>Metazoa</taxon>
        <taxon>Ecdysozoa</taxon>
        <taxon>Arthropoda</taxon>
        <taxon>Hexapoda</taxon>
        <taxon>Insecta</taxon>
        <taxon>Pterygota</taxon>
        <taxon>Neoptera</taxon>
        <taxon>Endopterygota</taxon>
        <taxon>Diptera</taxon>
        <taxon>Nematocera</taxon>
        <taxon>Culicoidea</taxon>
        <taxon>Culicidae</taxon>
        <taxon>Anophelinae</taxon>
        <taxon>Anopheles</taxon>
    </lineage>
</organism>
<feature type="transmembrane region" description="Helical" evidence="8">
    <location>
        <begin position="348"/>
        <end position="366"/>
    </location>
</feature>
<feature type="transmembrane region" description="Helical" evidence="8">
    <location>
        <begin position="538"/>
        <end position="558"/>
    </location>
</feature>
<dbReference type="PANTHER" id="PTHR21143:SF134">
    <property type="entry name" value="GUSTATORY RECEPTOR"/>
    <property type="match status" value="1"/>
</dbReference>
<proteinExistence type="predicted"/>
<reference evidence="9" key="2">
    <citation type="submission" date="2020-05" db="UniProtKB">
        <authorList>
            <consortium name="EnsemblMetazoa"/>
        </authorList>
    </citation>
    <scope>IDENTIFICATION</scope>
    <source>
        <strain evidence="9">ACHKN1017</strain>
    </source>
</reference>
<name>A0A182K6B5_9DIPT</name>
<keyword evidence="7" id="KW-0807">Transducer</keyword>
<feature type="transmembrane region" description="Helical" evidence="8">
    <location>
        <begin position="933"/>
        <end position="959"/>
    </location>
</feature>
<evidence type="ECO:0000256" key="2">
    <source>
        <dbReference type="ARBA" id="ARBA00022475"/>
    </source>
</evidence>
<keyword evidence="2" id="KW-1003">Cell membrane</keyword>
<feature type="transmembrane region" description="Helical" evidence="8">
    <location>
        <begin position="1341"/>
        <end position="1361"/>
    </location>
</feature>
<keyword evidence="6" id="KW-0675">Receptor</keyword>